<organism evidence="1 2">
    <name type="scientific">Pseudoalteromonas luteoviolacea S4060-1</name>
    <dbReference type="NCBI Taxonomy" id="1365257"/>
    <lineage>
        <taxon>Bacteria</taxon>
        <taxon>Pseudomonadati</taxon>
        <taxon>Pseudomonadota</taxon>
        <taxon>Gammaproteobacteria</taxon>
        <taxon>Alteromonadales</taxon>
        <taxon>Pseudoalteromonadaceae</taxon>
        <taxon>Pseudoalteromonas</taxon>
    </lineage>
</organism>
<dbReference type="PATRIC" id="fig|1365257.3.peg.786"/>
<dbReference type="Proteomes" id="UP000076661">
    <property type="component" value="Unassembled WGS sequence"/>
</dbReference>
<proteinExistence type="predicted"/>
<dbReference type="Pfam" id="PF11280">
    <property type="entry name" value="DUF3081"/>
    <property type="match status" value="1"/>
</dbReference>
<name>A0A162CK99_9GAMM</name>
<dbReference type="EMBL" id="AUXX01000005">
    <property type="protein sequence ID" value="KZN69334.1"/>
    <property type="molecule type" value="Genomic_DNA"/>
</dbReference>
<reference evidence="1 2" key="1">
    <citation type="submission" date="2013-07" db="EMBL/GenBank/DDBJ databases">
        <title>Comparative Genomic and Metabolomic Analysis of Twelve Strains of Pseudoalteromonas luteoviolacea.</title>
        <authorList>
            <person name="Vynne N.G."/>
            <person name="Mansson M."/>
            <person name="Gram L."/>
        </authorList>
    </citation>
    <scope>NUCLEOTIDE SEQUENCE [LARGE SCALE GENOMIC DNA]</scope>
    <source>
        <strain evidence="1 2">S4060-1</strain>
    </source>
</reference>
<accession>A0A162CK99</accession>
<sequence length="87" mass="10066">MKNELSTNLVLKVYEYIVQHGQEYDLGKQLDGVTAFSDPDGYTIYLKGSGVLLRFGFHNTYHFEYDKESQKQDFMRKLHQIAEAADA</sequence>
<evidence type="ECO:0000313" key="2">
    <source>
        <dbReference type="Proteomes" id="UP000076661"/>
    </source>
</evidence>
<protein>
    <recommendedName>
        <fullName evidence="3">DUF3081 domain-containing protein</fullName>
    </recommendedName>
</protein>
<dbReference type="RefSeq" id="WP_063371070.1">
    <property type="nucleotide sequence ID" value="NZ_AUXX01000005.1"/>
</dbReference>
<gene>
    <name evidence="1" type="ORF">N478_11920</name>
</gene>
<evidence type="ECO:0000313" key="1">
    <source>
        <dbReference type="EMBL" id="KZN69334.1"/>
    </source>
</evidence>
<dbReference type="InterPro" id="IPR021432">
    <property type="entry name" value="DUF3081"/>
</dbReference>
<evidence type="ECO:0008006" key="3">
    <source>
        <dbReference type="Google" id="ProtNLM"/>
    </source>
</evidence>
<comment type="caution">
    <text evidence="1">The sequence shown here is derived from an EMBL/GenBank/DDBJ whole genome shotgun (WGS) entry which is preliminary data.</text>
</comment>
<dbReference type="AlphaFoldDB" id="A0A162CK99"/>